<proteinExistence type="predicted"/>
<name>A0A1L3MWR8_9BACI</name>
<sequence length="77" mass="9245">MSVDSVKHEIFTVMSLDKLSEYERVRKLDKLLNRKKHFHCPNTHKCLQEIKVELKSYIHNDEYEFGELQEKIGQILI</sequence>
<dbReference type="Proteomes" id="UP000181936">
    <property type="component" value="Chromosome"/>
</dbReference>
<evidence type="ECO:0000313" key="2">
    <source>
        <dbReference type="Proteomes" id="UP000181936"/>
    </source>
</evidence>
<dbReference type="KEGG" id="bwh:A9C19_19995"/>
<reference evidence="1 2" key="1">
    <citation type="journal article" date="2016" name="Sci. Rep.">
        <title>Complete genome sequence and transcriptomic analysis of a novel marine strain Bacillus weihaiensis reveals the mechanism of brown algae degradation.</title>
        <authorList>
            <person name="Zhu Y."/>
            <person name="Chen P."/>
            <person name="Bao Y."/>
            <person name="Men Y."/>
            <person name="Zeng Y."/>
            <person name="Yang J."/>
            <person name="Sun J."/>
            <person name="Sun Y."/>
        </authorList>
    </citation>
    <scope>NUCLEOTIDE SEQUENCE [LARGE SCALE GENOMIC DNA]</scope>
    <source>
        <strain evidence="1 2">Alg07</strain>
    </source>
</reference>
<dbReference type="EMBL" id="CP016020">
    <property type="protein sequence ID" value="APH06777.1"/>
    <property type="molecule type" value="Genomic_DNA"/>
</dbReference>
<gene>
    <name evidence="1" type="ORF">A9C19_19995</name>
</gene>
<keyword evidence="2" id="KW-1185">Reference proteome</keyword>
<dbReference type="AlphaFoldDB" id="A0A1L3MWR8"/>
<organism evidence="1 2">
    <name type="scientific">Bacillus weihaiensis</name>
    <dbReference type="NCBI Taxonomy" id="1547283"/>
    <lineage>
        <taxon>Bacteria</taxon>
        <taxon>Bacillati</taxon>
        <taxon>Bacillota</taxon>
        <taxon>Bacilli</taxon>
        <taxon>Bacillales</taxon>
        <taxon>Bacillaceae</taxon>
        <taxon>Bacillus</taxon>
    </lineage>
</organism>
<accession>A0A1L3MWR8</accession>
<evidence type="ECO:0000313" key="1">
    <source>
        <dbReference type="EMBL" id="APH06777.1"/>
    </source>
</evidence>
<evidence type="ECO:0008006" key="3">
    <source>
        <dbReference type="Google" id="ProtNLM"/>
    </source>
</evidence>
<protein>
    <recommendedName>
        <fullName evidence="3">Group-specific protein</fullName>
    </recommendedName>
</protein>